<organism evidence="2">
    <name type="scientific">Streptococcus pneumoniae</name>
    <dbReference type="NCBI Taxonomy" id="1313"/>
    <lineage>
        <taxon>Bacteria</taxon>
        <taxon>Bacillati</taxon>
        <taxon>Bacillota</taxon>
        <taxon>Bacilli</taxon>
        <taxon>Lactobacillales</taxon>
        <taxon>Streptococcaceae</taxon>
        <taxon>Streptococcus</taxon>
    </lineage>
</organism>
<sequence length="131" mass="14733">MIDKRLLKGIDKRLLKGIDKRLLKDVLTIKKVADKNDYGDEVYSEPLTIKNVRFDRSVGGSGNRNSKTGTGNSKSRQKQGVIYLYPSLSFVTVDNSWMGAKVNDGIGDYTINGFQTNYYDGEIFSQEIEVI</sequence>
<name>A0A4J1ZP30_STREE</name>
<dbReference type="AlphaFoldDB" id="A0A4J1ZP30"/>
<proteinExistence type="predicted"/>
<dbReference type="InterPro" id="IPR019612">
    <property type="entry name" value="Minor_capsid_put"/>
</dbReference>
<evidence type="ECO:0000313" key="2">
    <source>
        <dbReference type="EMBL" id="VNQ07273.1"/>
    </source>
</evidence>
<accession>A0A4J1ZP30</accession>
<gene>
    <name evidence="2" type="ORF">SAMEA2814125_01897</name>
</gene>
<dbReference type="Pfam" id="PF10665">
    <property type="entry name" value="Minor_capsid_1"/>
    <property type="match status" value="1"/>
</dbReference>
<feature type="region of interest" description="Disordered" evidence="1">
    <location>
        <begin position="55"/>
        <end position="77"/>
    </location>
</feature>
<dbReference type="EMBL" id="CAATHL010000019">
    <property type="protein sequence ID" value="VNQ07273.1"/>
    <property type="molecule type" value="Genomic_DNA"/>
</dbReference>
<evidence type="ECO:0000256" key="1">
    <source>
        <dbReference type="SAM" id="MobiDB-lite"/>
    </source>
</evidence>
<protein>
    <submittedName>
        <fullName evidence="2">Minor capsid protein 2</fullName>
    </submittedName>
</protein>
<reference evidence="2" key="1">
    <citation type="submission" date="2019-04" db="EMBL/GenBank/DDBJ databases">
        <authorList>
            <consortium name="Pathogen Informatics"/>
        </authorList>
    </citation>
    <scope>NUCLEOTIDE SEQUENCE</scope>
    <source>
        <strain evidence="2">GPSC77</strain>
    </source>
</reference>
<feature type="compositionally biased region" description="Polar residues" evidence="1">
    <location>
        <begin position="63"/>
        <end position="74"/>
    </location>
</feature>